<dbReference type="Proteomes" id="UP000321504">
    <property type="component" value="Unassembled WGS sequence"/>
</dbReference>
<keyword evidence="3 4" id="KW-0732">Signal</keyword>
<dbReference type="SUPFAM" id="SSF53850">
    <property type="entry name" value="Periplasmic binding protein-like II"/>
    <property type="match status" value="1"/>
</dbReference>
<evidence type="ECO:0000313" key="18">
    <source>
        <dbReference type="Proteomes" id="UP000191946"/>
    </source>
</evidence>
<dbReference type="Proteomes" id="UP001253193">
    <property type="component" value="Unassembled WGS sequence"/>
</dbReference>
<dbReference type="Proteomes" id="UP000464718">
    <property type="component" value="Chromosome ii"/>
</dbReference>
<reference evidence="21 22" key="7">
    <citation type="submission" date="2020-04" db="EMBL/GenBank/DDBJ databases">
        <title>Whole-genome sequencing of Vibrio spp. from China reveals different genetic environments of blaCTX-M-14 among diverse lineages.</title>
        <authorList>
            <person name="Zheng Z."/>
            <person name="Ye L."/>
            <person name="Chen S."/>
        </authorList>
    </citation>
    <scope>NUCLEOTIDE SEQUENCE [LARGE SCALE GENOMIC DNA]</scope>
    <source>
        <strain evidence="11 21">Vb0551</strain>
        <strain evidence="10 22">Vb0574</strain>
    </source>
</reference>
<dbReference type="Proteomes" id="UP001156560">
    <property type="component" value="Chromosome 2"/>
</dbReference>
<evidence type="ECO:0000313" key="13">
    <source>
        <dbReference type="EMBL" id="QHH12017.1"/>
    </source>
</evidence>
<dbReference type="Pfam" id="PF12849">
    <property type="entry name" value="PBP_like_2"/>
    <property type="match status" value="1"/>
</dbReference>
<accession>A0A072GQF5</accession>
<dbReference type="Gene3D" id="3.40.190.10">
    <property type="entry name" value="Periplasmic binding protein-like II"/>
    <property type="match status" value="2"/>
</dbReference>
<evidence type="ECO:0000313" key="6">
    <source>
        <dbReference type="EMBL" id="HAS6679770.1"/>
    </source>
</evidence>
<dbReference type="EMBL" id="JACVHL010000015">
    <property type="protein sequence ID" value="MCC3806481.1"/>
    <property type="molecule type" value="Genomic_DNA"/>
</dbReference>
<evidence type="ECO:0000313" key="16">
    <source>
        <dbReference type="EMBL" id="WAT91956.1"/>
    </source>
</evidence>
<dbReference type="RefSeq" id="WP_005462954.1">
    <property type="nucleotide sequence ID" value="NZ_CABMHD010000003.1"/>
</dbReference>
<sequence length="273" mass="28714">MKKTVIGAIALLGAMAVTPVSAKETISAVGSSSVTPLMEVFSETYMKTNPNVFIEVQGPGSSAGVKAAKNGSADLGMSSRNLKESEKEPTLVEEVVARDGIAVVVNPQNKLAGLTAEQVTAIYKGEVSNWKEVGGEDKPIVAITRDTASGTRGAFEDIMALKMKISGKKVSAISQRAQVANGNGALKTMVASNPYAIGYISLGTVDNTVNALAIDGVDATVANVKNGSYKVARPFLVLYKEGKPSAETQKFLDWMLTEDAQKLVDQNGYISVH</sequence>
<dbReference type="EMBL" id="CP034299">
    <property type="protein sequence ID" value="QHH12017.1"/>
    <property type="molecule type" value="Genomic_DNA"/>
</dbReference>
<dbReference type="EMBL" id="CP097356">
    <property type="protein sequence ID" value="UYV28184.1"/>
    <property type="molecule type" value="Genomic_DNA"/>
</dbReference>
<evidence type="ECO:0000313" key="17">
    <source>
        <dbReference type="Proteomes" id="UP000037697"/>
    </source>
</evidence>
<dbReference type="PANTHER" id="PTHR30570">
    <property type="entry name" value="PERIPLASMIC PHOSPHATE BINDING COMPONENT OF PHOSPHATE ABC TRANSPORTER"/>
    <property type="match status" value="1"/>
</dbReference>
<dbReference type="Proteomes" id="UP001163036">
    <property type="component" value="Chromosome 2"/>
</dbReference>
<dbReference type="InterPro" id="IPR024370">
    <property type="entry name" value="PBP_domain"/>
</dbReference>
<keyword evidence="4" id="KW-0592">Phosphate transport</keyword>
<reference evidence="9" key="11">
    <citation type="submission" date="2023-06" db="EMBL/GenBank/DDBJ databases">
        <title>Genomic Diversity of Vibrio spp. and Metagenomic Analysis of Pathogens in Florida Gulf Coastal Waters Following Hurricane Ian.</title>
        <authorList>
            <person name="Brumfield K.D."/>
        </authorList>
    </citation>
    <scope>NUCLEOTIDE SEQUENCE</scope>
    <source>
        <strain evidence="9">WBS2B-138</strain>
    </source>
</reference>
<dbReference type="Proteomes" id="UP000856022">
    <property type="component" value="Unassembled WGS sequence"/>
</dbReference>
<dbReference type="EMBL" id="LIRS01000088">
    <property type="protein sequence ID" value="KOY28720.1"/>
    <property type="molecule type" value="Genomic_DNA"/>
</dbReference>
<proteinExistence type="inferred from homology"/>
<reference evidence="6" key="3">
    <citation type="journal article" date="2018" name="Genome Biol.">
        <title>SKESA: strategic k-mer extension for scrupulous assemblies.</title>
        <authorList>
            <person name="Souvorov A."/>
            <person name="Agarwala R."/>
            <person name="Lipman D.J."/>
        </authorList>
    </citation>
    <scope>NUCLEOTIDE SEQUENCE</scope>
    <source>
        <strain evidence="6">1930</strain>
    </source>
</reference>
<reference evidence="8" key="8">
    <citation type="submission" date="2020-09" db="EMBL/GenBank/DDBJ databases">
        <title>Genome sequence of Vibrio parahaemolyticus isolates.</title>
        <authorList>
            <person name="Hammerl J.A."/>
            <person name="Strauch E."/>
        </authorList>
    </citation>
    <scope>NUCLEOTIDE SEQUENCE</scope>
    <source>
        <strain evidence="8">17-VB00146</strain>
    </source>
</reference>
<dbReference type="Proteomes" id="UP000037697">
    <property type="component" value="Unassembled WGS sequence"/>
</dbReference>
<evidence type="ECO:0000259" key="5">
    <source>
        <dbReference type="Pfam" id="PF12849"/>
    </source>
</evidence>
<evidence type="ECO:0000313" key="11">
    <source>
        <dbReference type="EMBL" id="NMU83241.1"/>
    </source>
</evidence>
<dbReference type="GO" id="GO:0007155">
    <property type="term" value="P:cell adhesion"/>
    <property type="evidence" value="ECO:0007669"/>
    <property type="project" value="UniProtKB-UniRule"/>
</dbReference>
<dbReference type="Proteomes" id="UP000518904">
    <property type="component" value="Unassembled WGS sequence"/>
</dbReference>
<reference evidence="7 17" key="1">
    <citation type="submission" date="2015-07" db="EMBL/GenBank/DDBJ databases">
        <title>Foodborne Vibrio parahaemolyticus Isolates.</title>
        <authorList>
            <person name="Ronholm J."/>
            <person name="Petronella N."/>
            <person name="Kenwell R."/>
            <person name="Banerjee S."/>
        </authorList>
    </citation>
    <scope>NUCLEOTIDE SEQUENCE [LARGE SCALE GENOMIC DNA]</scope>
    <source>
        <strain evidence="7 17">HS-06-05</strain>
    </source>
</reference>
<dbReference type="GO" id="GO:0042301">
    <property type="term" value="F:phosphate ion binding"/>
    <property type="evidence" value="ECO:0007669"/>
    <property type="project" value="UniProtKB-UniRule"/>
</dbReference>
<reference evidence="14 19" key="5">
    <citation type="submission" date="2019-08" db="EMBL/GenBank/DDBJ databases">
        <title>Emerging of two pre-pandemic pathogenic O4:KUT lineages of Vibrio parahaemolyticus in coastal eastern China.</title>
        <authorList>
            <person name="Yu H."/>
        </authorList>
    </citation>
    <scope>NUCLEOTIDE SEQUENCE [LARGE SCALE GENOMIC DNA]</scope>
    <source>
        <strain evidence="14 19">HZ17-383</strain>
    </source>
</reference>
<dbReference type="CDD" id="cd13653">
    <property type="entry name" value="PBP2_phosphate_like_1"/>
    <property type="match status" value="1"/>
</dbReference>
<dbReference type="GO" id="GO:0042597">
    <property type="term" value="C:periplasmic space"/>
    <property type="evidence" value="ECO:0007669"/>
    <property type="project" value="UniProtKB-SubCell"/>
</dbReference>
<dbReference type="GeneID" id="1192157"/>
<evidence type="ECO:0000313" key="19">
    <source>
        <dbReference type="Proteomes" id="UP000321504"/>
    </source>
</evidence>
<evidence type="ECO:0000313" key="22">
    <source>
        <dbReference type="Proteomes" id="UP000555836"/>
    </source>
</evidence>
<evidence type="ECO:0000313" key="10">
    <source>
        <dbReference type="EMBL" id="NMU27516.1"/>
    </source>
</evidence>
<dbReference type="GO" id="GO:0005576">
    <property type="term" value="C:extracellular region"/>
    <property type="evidence" value="ECO:0007669"/>
    <property type="project" value="UniProtKB-SubCell"/>
</dbReference>
<reference evidence="13 20" key="4">
    <citation type="submission" date="2018-12" db="EMBL/GenBank/DDBJ databases">
        <title>Genomic insights into the evolutionary origins and pathogenicity of five Vibrio parahaemolyticus strains isolated from the shrimp with acute hepatopancreatic necrosis disease (AHPND).</title>
        <authorList>
            <person name="Yang Q."/>
            <person name="Dong X."/>
            <person name="Xie G."/>
            <person name="Fu S."/>
            <person name="Zou P."/>
            <person name="Sun J."/>
            <person name="Wang Y."/>
            <person name="Huang J."/>
        </authorList>
    </citation>
    <scope>NUCLEOTIDE SEQUENCE [LARGE SCALE GENOMIC DNA]</scope>
    <source>
        <strain evidence="13 20">20160303005-1</strain>
    </source>
</reference>
<gene>
    <name evidence="6" type="primary">pstS</name>
    <name evidence="7" type="ORF">ACX05_15415</name>
    <name evidence="12" type="ORF">AKG60_19835</name>
    <name evidence="13" type="ORF">EHC69_22255</name>
    <name evidence="14" type="ORF">FVP01_06115</name>
    <name evidence="11" type="ORF">HKB16_10105</name>
    <name evidence="10" type="ORF">HKB21_18070</name>
    <name evidence="6" type="ORF">I7278_23590</name>
    <name evidence="8" type="ORF">IB292_15620</name>
    <name evidence="15" type="ORF">M5598_20900</name>
    <name evidence="16" type="ORF">O1Q84_21525</name>
    <name evidence="9" type="ORF">QX249_02035</name>
</gene>
<protein>
    <recommendedName>
        <fullName evidence="4">Phosphate-binding protein</fullName>
    </recommendedName>
</protein>
<evidence type="ECO:0000313" key="8">
    <source>
        <dbReference type="EMBL" id="MCC3806481.1"/>
    </source>
</evidence>
<evidence type="ECO:0000256" key="3">
    <source>
        <dbReference type="ARBA" id="ARBA00022729"/>
    </source>
</evidence>
<dbReference type="OrthoDB" id="9790048at2"/>
<evidence type="ECO:0000256" key="2">
    <source>
        <dbReference type="ARBA" id="ARBA00022448"/>
    </source>
</evidence>
<dbReference type="EMBL" id="JABCLD010001806">
    <property type="protein sequence ID" value="NMU27516.1"/>
    <property type="molecule type" value="Genomic_DNA"/>
</dbReference>
<dbReference type="InterPro" id="IPR050811">
    <property type="entry name" value="Phosphate_ABC_transporter"/>
</dbReference>
<dbReference type="Proteomes" id="UP000555836">
    <property type="component" value="Unassembled WGS sequence"/>
</dbReference>
<feature type="signal peptide" evidence="4">
    <location>
        <begin position="1"/>
        <end position="22"/>
    </location>
</feature>
<evidence type="ECO:0000313" key="15">
    <source>
        <dbReference type="EMBL" id="UYV28184.1"/>
    </source>
</evidence>
<dbReference type="AlphaFoldDB" id="A0A072GQF5"/>
<keyword evidence="18" id="KW-1185">Reference proteome</keyword>
<evidence type="ECO:0000313" key="21">
    <source>
        <dbReference type="Proteomes" id="UP000518904"/>
    </source>
</evidence>
<reference evidence="12 18" key="2">
    <citation type="submission" date="2015-08" db="EMBL/GenBank/DDBJ databases">
        <title>Draft Genome Sequences of Vibrio parahaemolyticus Strains.</title>
        <authorList>
            <person name="Gonzalez-Escalona N."/>
            <person name="DePaola A."/>
        </authorList>
    </citation>
    <scope>NUCLEOTIDE SEQUENCE [LARGE SCALE GENOMIC DNA]</scope>
    <source>
        <strain evidence="12 18">CFSAN001621</strain>
    </source>
</reference>
<dbReference type="EMBL" id="DACQKT010000018">
    <property type="protein sequence ID" value="HAS6679770.1"/>
    <property type="molecule type" value="Genomic_DNA"/>
</dbReference>
<dbReference type="Proteomes" id="UP000191946">
    <property type="component" value="Unassembled WGS sequence"/>
</dbReference>
<organism evidence="11 21">
    <name type="scientific">Vibrio parahaemolyticus</name>
    <dbReference type="NCBI Taxonomy" id="670"/>
    <lineage>
        <taxon>Bacteria</taxon>
        <taxon>Pseudomonadati</taxon>
        <taxon>Pseudomonadota</taxon>
        <taxon>Gammaproteobacteria</taxon>
        <taxon>Vibrionales</taxon>
        <taxon>Vibrionaceae</taxon>
        <taxon>Vibrio</taxon>
    </lineage>
</organism>
<dbReference type="NCBIfam" id="TIGR02136">
    <property type="entry name" value="ptsS_2"/>
    <property type="match status" value="1"/>
</dbReference>
<feature type="chain" id="PRO_5015027842" description="Phosphate-binding protein" evidence="4">
    <location>
        <begin position="23"/>
        <end position="273"/>
    </location>
</feature>
<dbReference type="EMBL" id="JABCLB010001107">
    <property type="protein sequence ID" value="NMU83241.1"/>
    <property type="molecule type" value="Genomic_DNA"/>
</dbReference>
<evidence type="ECO:0000256" key="1">
    <source>
        <dbReference type="ARBA" id="ARBA00008725"/>
    </source>
</evidence>
<dbReference type="EMBL" id="LHQV01000020">
    <property type="protein sequence ID" value="OQJ97128.1"/>
    <property type="molecule type" value="Genomic_DNA"/>
</dbReference>
<evidence type="ECO:0000313" key="9">
    <source>
        <dbReference type="EMBL" id="MDS1819420.1"/>
    </source>
</evidence>
<reference evidence="6" key="6">
    <citation type="submission" date="2019-12" db="EMBL/GenBank/DDBJ databases">
        <authorList>
            <consortium name="NCBI Pathogen Detection Project"/>
        </authorList>
    </citation>
    <scope>NUCLEOTIDE SEQUENCE</scope>
    <source>
        <strain evidence="6">1930</strain>
    </source>
</reference>
<name>A0A072GQF5_VIBPH</name>
<dbReference type="EMBL" id="VRMQ01000001">
    <property type="protein sequence ID" value="TXN18557.1"/>
    <property type="molecule type" value="Genomic_DNA"/>
</dbReference>
<keyword evidence="4" id="KW-0964">Secreted</keyword>
<dbReference type="InterPro" id="IPR011862">
    <property type="entry name" value="Phos-bd"/>
</dbReference>
<keyword evidence="2 4" id="KW-0813">Transport</keyword>
<reference evidence="15" key="9">
    <citation type="submission" date="2022-05" db="EMBL/GenBank/DDBJ databases">
        <title>Megaplasmid of Vibrio parahaemolyticus.</title>
        <authorList>
            <person name="Strauch E."/>
            <person name="Borowiak M."/>
        </authorList>
    </citation>
    <scope>NUCLEOTIDE SEQUENCE</scope>
    <source>
        <strain evidence="15">16-VB00198</strain>
    </source>
</reference>
<comment type="similarity">
    <text evidence="1 4">Belongs to the PstS family.</text>
</comment>
<reference evidence="16" key="10">
    <citation type="submission" date="2022-12" db="EMBL/GenBank/DDBJ databases">
        <title>Vibrio parahaemolyticus become highly virulent by producing novel Tc toxins.</title>
        <authorList>
            <person name="Yang F."/>
            <person name="You Y."/>
            <person name="Lai Q."/>
            <person name="Xu L."/>
            <person name="Li F."/>
        </authorList>
    </citation>
    <scope>NUCLEOTIDE SEQUENCE</scope>
    <source>
        <strain evidence="16">Vp-HL-202005</strain>
    </source>
</reference>
<feature type="domain" description="PBP" evidence="5">
    <location>
        <begin position="22"/>
        <end position="258"/>
    </location>
</feature>
<comment type="subcellular location">
    <subcellularLocation>
        <location evidence="4">Periplasm</location>
    </subcellularLocation>
    <subcellularLocation>
        <location evidence="4">Secreted</location>
    </subcellularLocation>
</comment>
<evidence type="ECO:0000313" key="12">
    <source>
        <dbReference type="EMBL" id="OQJ97128.1"/>
    </source>
</evidence>
<evidence type="ECO:0000313" key="14">
    <source>
        <dbReference type="EMBL" id="TXN18557.1"/>
    </source>
</evidence>
<evidence type="ECO:0000313" key="7">
    <source>
        <dbReference type="EMBL" id="KOY28720.1"/>
    </source>
</evidence>
<dbReference type="GO" id="GO:0006817">
    <property type="term" value="P:phosphate ion transport"/>
    <property type="evidence" value="ECO:0007669"/>
    <property type="project" value="UniProtKB-UniRule"/>
</dbReference>
<keyword evidence="4" id="KW-0574">Periplasm</keyword>
<evidence type="ECO:0000313" key="20">
    <source>
        <dbReference type="Proteomes" id="UP000464718"/>
    </source>
</evidence>
<comment type="function">
    <text evidence="4">Involved in the system for phosphate transport across the cytoplasmic membrane.</text>
</comment>
<dbReference type="PANTHER" id="PTHR30570:SF1">
    <property type="entry name" value="PHOSPHATE-BINDING PROTEIN PSTS"/>
    <property type="match status" value="1"/>
</dbReference>
<dbReference type="OMA" id="GTSMIGM"/>
<dbReference type="Proteomes" id="UP000726777">
    <property type="component" value="Unassembled WGS sequence"/>
</dbReference>
<dbReference type="EMBL" id="CP114195">
    <property type="protein sequence ID" value="WAT91956.1"/>
    <property type="molecule type" value="Genomic_DNA"/>
</dbReference>
<dbReference type="EMBL" id="JAUHGG010000001">
    <property type="protein sequence ID" value="MDS1819420.1"/>
    <property type="molecule type" value="Genomic_DNA"/>
</dbReference>
<evidence type="ECO:0000256" key="4">
    <source>
        <dbReference type="RuleBase" id="RU367119"/>
    </source>
</evidence>